<keyword evidence="3" id="KW-1185">Reference proteome</keyword>
<dbReference type="NCBIfam" id="NF000472">
    <property type="entry name" value="vanY_AFMPt"/>
    <property type="match status" value="1"/>
</dbReference>
<dbReference type="GO" id="GO:0008233">
    <property type="term" value="F:peptidase activity"/>
    <property type="evidence" value="ECO:0007669"/>
    <property type="project" value="InterPro"/>
</dbReference>
<dbReference type="InterPro" id="IPR009045">
    <property type="entry name" value="Zn_M74/Hedgehog-like"/>
</dbReference>
<dbReference type="Proteomes" id="UP000064189">
    <property type="component" value="Unassembled WGS sequence"/>
</dbReference>
<protein>
    <recommendedName>
        <fullName evidence="1">D-alanyl-D-alanine carboxypeptidase-like core domain-containing protein</fullName>
    </recommendedName>
</protein>
<dbReference type="AlphaFoldDB" id="A0A109MRZ6"/>
<evidence type="ECO:0000259" key="1">
    <source>
        <dbReference type="Pfam" id="PF02557"/>
    </source>
</evidence>
<accession>A0A109MRZ6</accession>
<evidence type="ECO:0000313" key="2">
    <source>
        <dbReference type="EMBL" id="KWW11041.1"/>
    </source>
</evidence>
<proteinExistence type="predicted"/>
<dbReference type="SUPFAM" id="SSF55166">
    <property type="entry name" value="Hedgehog/DD-peptidase"/>
    <property type="match status" value="1"/>
</dbReference>
<evidence type="ECO:0000313" key="3">
    <source>
        <dbReference type="Proteomes" id="UP000064189"/>
    </source>
</evidence>
<dbReference type="InterPro" id="IPR058193">
    <property type="entry name" value="VanY/YodJ_core_dom"/>
</dbReference>
<dbReference type="EMBL" id="LNNH01000059">
    <property type="protein sequence ID" value="KWW11041.1"/>
    <property type="molecule type" value="Genomic_DNA"/>
</dbReference>
<dbReference type="InterPro" id="IPR003709">
    <property type="entry name" value="VanY-like_core_dom"/>
</dbReference>
<dbReference type="RefSeq" id="WP_061144733.1">
    <property type="nucleotide sequence ID" value="NZ_LNNH01000059.1"/>
</dbReference>
<dbReference type="CDD" id="cd14852">
    <property type="entry name" value="LD-carboxypeptidase"/>
    <property type="match status" value="1"/>
</dbReference>
<name>A0A109MRZ6_9BACI</name>
<reference evidence="2 3" key="1">
    <citation type="submission" date="2015-11" db="EMBL/GenBank/DDBJ databases">
        <title>Genome Sequence of Bacillus simplex strain VanAntwerpen2.</title>
        <authorList>
            <person name="Couger M.B."/>
        </authorList>
    </citation>
    <scope>NUCLEOTIDE SEQUENCE [LARGE SCALE GENOMIC DNA]</scope>
    <source>
        <strain evidence="2 3">VanAntwerpen02</strain>
    </source>
</reference>
<dbReference type="Gene3D" id="3.30.1380.10">
    <property type="match status" value="1"/>
</dbReference>
<feature type="domain" description="D-alanyl-D-alanine carboxypeptidase-like core" evidence="1">
    <location>
        <begin position="104"/>
        <end position="219"/>
    </location>
</feature>
<sequence length="292" mass="33362">MKKLGYLFFFGLSIGFGFIYIAPTFHGKVEIQTYDRYEKVKLADIGIPKNIQRKEISKEQVYQGNLLLVNSEFPVHSESEKSDIVNLFTNKELTEGYGLLDGNIELSRDVALAFSKMITAAKKEGVHHFLINSGYRGMNKQRELYREMGPDYALPAGYSEHNLGISLDVGSSQMKMSEAAEGKWIERNAWKYGFILRYPKDKIDVTGIQYEPWHIRFVGLPHSAIMHKKNFVLEEYLDFLKKEKSTAANVNGVQYTISYYLVSESMTIKVPHNNHYEISGNNIDGVIVTGYE</sequence>
<dbReference type="PANTHER" id="PTHR34385:SF1">
    <property type="entry name" value="PEPTIDOGLYCAN L-ALANYL-D-GLUTAMATE ENDOPEPTIDASE CWLK"/>
    <property type="match status" value="1"/>
</dbReference>
<organism evidence="2 3">
    <name type="scientific">Peribacillus simplex</name>
    <dbReference type="NCBI Taxonomy" id="1478"/>
    <lineage>
        <taxon>Bacteria</taxon>
        <taxon>Bacillati</taxon>
        <taxon>Bacillota</taxon>
        <taxon>Bacilli</taxon>
        <taxon>Bacillales</taxon>
        <taxon>Bacillaceae</taxon>
        <taxon>Peribacillus</taxon>
    </lineage>
</organism>
<dbReference type="InterPro" id="IPR052179">
    <property type="entry name" value="DD-CPase-like"/>
</dbReference>
<dbReference type="PANTHER" id="PTHR34385">
    <property type="entry name" value="D-ALANYL-D-ALANINE CARBOXYPEPTIDASE"/>
    <property type="match status" value="1"/>
</dbReference>
<gene>
    <name evidence="2" type="ORF">AS888_11610</name>
</gene>
<dbReference type="Gene3D" id="3.30.200.180">
    <property type="match status" value="1"/>
</dbReference>
<dbReference type="GO" id="GO:0006508">
    <property type="term" value="P:proteolysis"/>
    <property type="evidence" value="ECO:0007669"/>
    <property type="project" value="InterPro"/>
</dbReference>
<dbReference type="Pfam" id="PF02557">
    <property type="entry name" value="VanY"/>
    <property type="match status" value="1"/>
</dbReference>
<comment type="caution">
    <text evidence="2">The sequence shown here is derived from an EMBL/GenBank/DDBJ whole genome shotgun (WGS) entry which is preliminary data.</text>
</comment>